<dbReference type="PANTHER" id="PTHR30040:SF2">
    <property type="entry name" value="FAD:PROTEIN FMN TRANSFERASE"/>
    <property type="match status" value="1"/>
</dbReference>
<dbReference type="InterPro" id="IPR003374">
    <property type="entry name" value="ApbE-like_sf"/>
</dbReference>
<comment type="subcellular location">
    <subcellularLocation>
        <location evidence="17">Cell inner membrane</location>
        <topology evidence="17">Lipid-anchor</topology>
        <orientation evidence="17">Periplasmic side</orientation>
    </subcellularLocation>
</comment>
<feature type="binding site" evidence="19">
    <location>
        <position position="201"/>
    </location>
    <ligand>
        <name>FAD</name>
        <dbReference type="ChEBI" id="CHEBI:57692"/>
    </ligand>
</feature>
<dbReference type="AlphaFoldDB" id="D3RMN2"/>
<protein>
    <recommendedName>
        <fullName evidence="3 18">FAD:protein FMN transferase</fullName>
        <ecNumber evidence="2 18">2.7.1.180</ecNumber>
    </recommendedName>
    <alternativeName>
        <fullName evidence="15 18">Flavin transferase</fullName>
    </alternativeName>
</protein>
<evidence type="ECO:0000256" key="1">
    <source>
        <dbReference type="ARBA" id="ARBA00008282"/>
    </source>
</evidence>
<keyword evidence="4" id="KW-1003">Cell membrane</keyword>
<gene>
    <name evidence="21" type="ordered locus">Alvin_0327</name>
</gene>
<feature type="binding site" evidence="20">
    <location>
        <position position="198"/>
    </location>
    <ligand>
        <name>Mg(2+)</name>
        <dbReference type="ChEBI" id="CHEBI:18420"/>
    </ligand>
</feature>
<evidence type="ECO:0000256" key="5">
    <source>
        <dbReference type="ARBA" id="ARBA00022519"/>
    </source>
</evidence>
<dbReference type="GO" id="GO:0046872">
    <property type="term" value="F:metal ion binding"/>
    <property type="evidence" value="ECO:0007669"/>
    <property type="project" value="UniProtKB-UniRule"/>
</dbReference>
<sequence length="375" mass="40852">MDHRTTFDADILTENALPMIDSHWRPVLALLLIALLALSGCTERTDPMIELSGPTMGTYYSVKIARPPEGLSAETLEPELIQVLDAVIAEISTYDPNSELSRLNANPSTDWIPVSENLLTVIAEGQRIAELTNGAYDVTIGPLVNLWGFGPERRPDRLPTETEIQAARERVGYQKLELRDSPPAVRKARGDLYIDLSSLGEGYGADRLVDWLESRGVSDYMVAIAGAIRAKGLNAKDQPWGIAIEQPLPDRRAVHRVIPVSGHALSTSGDYRNFFEKDGKRYSHEIDPMTGTPVDRQLGSVTVIGDVGMVVDGLATALMVLGEERGPALAEVQGIAAYFIVRESEDFRGIASPALQTYLDTAVQASSAALTNTER</sequence>
<comment type="similarity">
    <text evidence="1 18">Belongs to the ApbE family.</text>
</comment>
<evidence type="ECO:0000256" key="12">
    <source>
        <dbReference type="ARBA" id="ARBA00023136"/>
    </source>
</evidence>
<dbReference type="eggNOG" id="COG1477">
    <property type="taxonomic scope" value="Bacteria"/>
</dbReference>
<dbReference type="FunFam" id="3.10.520.10:FF:000001">
    <property type="entry name" value="FAD:protein FMN transferase"/>
    <property type="match status" value="1"/>
</dbReference>
<evidence type="ECO:0000313" key="22">
    <source>
        <dbReference type="Proteomes" id="UP000001441"/>
    </source>
</evidence>
<dbReference type="SUPFAM" id="SSF143631">
    <property type="entry name" value="ApbE-like"/>
    <property type="match status" value="1"/>
</dbReference>
<dbReference type="InterPro" id="IPR024932">
    <property type="entry name" value="ApbE"/>
</dbReference>
<evidence type="ECO:0000256" key="20">
    <source>
        <dbReference type="PIRSR" id="PIRSR006268-2"/>
    </source>
</evidence>
<feature type="binding site" evidence="19">
    <location>
        <position position="195"/>
    </location>
    <ligand>
        <name>FAD</name>
        <dbReference type="ChEBI" id="CHEBI:57692"/>
    </ligand>
</feature>
<evidence type="ECO:0000256" key="7">
    <source>
        <dbReference type="ARBA" id="ARBA00022679"/>
    </source>
</evidence>
<keyword evidence="10 18" id="KW-0274">FAD</keyword>
<comment type="cofactor">
    <cofactor evidence="20">
        <name>Mg(2+)</name>
        <dbReference type="ChEBI" id="CHEBI:18420"/>
    </cofactor>
    <cofactor evidence="20">
        <name>Mn(2+)</name>
        <dbReference type="ChEBI" id="CHEBI:29035"/>
    </cofactor>
    <text evidence="20">Magnesium. Can also use manganese.</text>
</comment>
<accession>D3RMN2</accession>
<comment type="catalytic activity">
    <reaction evidence="16 18">
        <text>L-threonyl-[protein] + FAD = FMN-L-threonyl-[protein] + AMP + H(+)</text>
        <dbReference type="Rhea" id="RHEA:36847"/>
        <dbReference type="Rhea" id="RHEA-COMP:11060"/>
        <dbReference type="Rhea" id="RHEA-COMP:11061"/>
        <dbReference type="ChEBI" id="CHEBI:15378"/>
        <dbReference type="ChEBI" id="CHEBI:30013"/>
        <dbReference type="ChEBI" id="CHEBI:57692"/>
        <dbReference type="ChEBI" id="CHEBI:74257"/>
        <dbReference type="ChEBI" id="CHEBI:456215"/>
        <dbReference type="EC" id="2.7.1.180"/>
    </reaction>
</comment>
<dbReference type="EMBL" id="CP001896">
    <property type="protein sequence ID" value="ADC61290.1"/>
    <property type="molecule type" value="Genomic_DNA"/>
</dbReference>
<feature type="binding site" evidence="20">
    <location>
        <position position="316"/>
    </location>
    <ligand>
        <name>Mg(2+)</name>
        <dbReference type="ChEBI" id="CHEBI:18420"/>
    </ligand>
</feature>
<evidence type="ECO:0000256" key="3">
    <source>
        <dbReference type="ARBA" id="ARBA00016337"/>
    </source>
</evidence>
<evidence type="ECO:0000256" key="9">
    <source>
        <dbReference type="ARBA" id="ARBA00022729"/>
    </source>
</evidence>
<evidence type="ECO:0000256" key="2">
    <source>
        <dbReference type="ARBA" id="ARBA00011955"/>
    </source>
</evidence>
<feature type="binding site" evidence="19">
    <location>
        <position position="56"/>
    </location>
    <ligand>
        <name>FAD</name>
        <dbReference type="ChEBI" id="CHEBI:57692"/>
    </ligand>
</feature>
<keyword evidence="12" id="KW-0472">Membrane</keyword>
<dbReference type="GO" id="GO:0005886">
    <property type="term" value="C:plasma membrane"/>
    <property type="evidence" value="ECO:0007669"/>
    <property type="project" value="UniProtKB-SubCell"/>
</dbReference>
<feature type="binding site" evidence="19">
    <location>
        <position position="94"/>
    </location>
    <ligand>
        <name>FAD</name>
        <dbReference type="ChEBI" id="CHEBI:57692"/>
    </ligand>
</feature>
<keyword evidence="13" id="KW-0564">Palmitate</keyword>
<evidence type="ECO:0000313" key="21">
    <source>
        <dbReference type="EMBL" id="ADC61290.1"/>
    </source>
</evidence>
<evidence type="ECO:0000256" key="13">
    <source>
        <dbReference type="ARBA" id="ARBA00023139"/>
    </source>
</evidence>
<evidence type="ECO:0000256" key="8">
    <source>
        <dbReference type="ARBA" id="ARBA00022723"/>
    </source>
</evidence>
<dbReference type="Gene3D" id="3.10.520.10">
    <property type="entry name" value="ApbE-like domains"/>
    <property type="match status" value="1"/>
</dbReference>
<evidence type="ECO:0000256" key="4">
    <source>
        <dbReference type="ARBA" id="ARBA00022475"/>
    </source>
</evidence>
<dbReference type="HOGENOM" id="CLU_044403_0_0_6"/>
<keyword evidence="7 18" id="KW-0808">Transferase</keyword>
<evidence type="ECO:0000256" key="16">
    <source>
        <dbReference type="ARBA" id="ARBA00048540"/>
    </source>
</evidence>
<evidence type="ECO:0000256" key="6">
    <source>
        <dbReference type="ARBA" id="ARBA00022630"/>
    </source>
</evidence>
<feature type="binding site" evidence="19">
    <location>
        <position position="286"/>
    </location>
    <ligand>
        <name>FAD</name>
        <dbReference type="ChEBI" id="CHEBI:57692"/>
    </ligand>
</feature>
<feature type="binding site" evidence="20">
    <location>
        <position position="312"/>
    </location>
    <ligand>
        <name>Mg(2+)</name>
        <dbReference type="ChEBI" id="CHEBI:18420"/>
    </ligand>
</feature>
<dbReference type="GO" id="GO:0016740">
    <property type="term" value="F:transferase activity"/>
    <property type="evidence" value="ECO:0007669"/>
    <property type="project" value="UniProtKB-UniRule"/>
</dbReference>
<dbReference type="PANTHER" id="PTHR30040">
    <property type="entry name" value="THIAMINE BIOSYNTHESIS LIPOPROTEIN APBE"/>
    <property type="match status" value="1"/>
</dbReference>
<organism evidence="21 22">
    <name type="scientific">Allochromatium vinosum (strain ATCC 17899 / DSM 180 / NBRC 103801 / NCIMB 10441 / D)</name>
    <name type="common">Chromatium vinosum</name>
    <dbReference type="NCBI Taxonomy" id="572477"/>
    <lineage>
        <taxon>Bacteria</taxon>
        <taxon>Pseudomonadati</taxon>
        <taxon>Pseudomonadota</taxon>
        <taxon>Gammaproteobacteria</taxon>
        <taxon>Chromatiales</taxon>
        <taxon>Chromatiaceae</taxon>
        <taxon>Allochromatium</taxon>
    </lineage>
</organism>
<evidence type="ECO:0000256" key="14">
    <source>
        <dbReference type="ARBA" id="ARBA00023288"/>
    </source>
</evidence>
<keyword evidence="5" id="KW-0997">Cell inner membrane</keyword>
<reference evidence="21 22" key="1">
    <citation type="journal article" date="2011" name="Stand. Genomic Sci.">
        <title>Complete genome sequence of Allochromatium vinosum DSM 180(T).</title>
        <authorList>
            <person name="Weissgerber T."/>
            <person name="Zigann R."/>
            <person name="Bruce D."/>
            <person name="Chang Y.J."/>
            <person name="Detter J.C."/>
            <person name="Han C."/>
            <person name="Hauser L."/>
            <person name="Jeffries C.D."/>
            <person name="Land M."/>
            <person name="Munk A.C."/>
            <person name="Tapia R."/>
            <person name="Dahl C."/>
        </authorList>
    </citation>
    <scope>NUCLEOTIDE SEQUENCE [LARGE SCALE GENOMIC DNA]</scope>
    <source>
        <strain evidence="22">ATCC 17899 / DSM 180 / NBRC 103801 / NCIMB 10441 / D</strain>
    </source>
</reference>
<evidence type="ECO:0000256" key="18">
    <source>
        <dbReference type="PIRNR" id="PIRNR006268"/>
    </source>
</evidence>
<keyword evidence="14 21" id="KW-0449">Lipoprotein</keyword>
<dbReference type="RefSeq" id="WP_012969566.1">
    <property type="nucleotide sequence ID" value="NC_013851.1"/>
</dbReference>
<keyword evidence="8 18" id="KW-0479">Metal-binding</keyword>
<keyword evidence="6 18" id="KW-0285">Flavoprotein</keyword>
<keyword evidence="22" id="KW-1185">Reference proteome</keyword>
<dbReference type="KEGG" id="alv:Alvin_0327"/>
<dbReference type="PIRSF" id="PIRSF006268">
    <property type="entry name" value="ApbE"/>
    <property type="match status" value="1"/>
</dbReference>
<dbReference type="STRING" id="572477.Alvin_0327"/>
<dbReference type="Proteomes" id="UP000001441">
    <property type="component" value="Chromosome"/>
</dbReference>
<proteinExistence type="inferred from homology"/>
<keyword evidence="9" id="KW-0732">Signal</keyword>
<dbReference type="EC" id="2.7.1.180" evidence="2 18"/>
<keyword evidence="11 18" id="KW-0460">Magnesium</keyword>
<evidence type="ECO:0000256" key="19">
    <source>
        <dbReference type="PIRSR" id="PIRSR006268-1"/>
    </source>
</evidence>
<dbReference type="Pfam" id="PF02424">
    <property type="entry name" value="ApbE"/>
    <property type="match status" value="1"/>
</dbReference>
<name>D3RMN2_ALLVD</name>
<evidence type="ECO:0000256" key="15">
    <source>
        <dbReference type="ARBA" id="ARBA00031306"/>
    </source>
</evidence>
<feature type="binding site" evidence="19">
    <location>
        <begin position="135"/>
        <end position="137"/>
    </location>
    <ligand>
        <name>FAD</name>
        <dbReference type="ChEBI" id="CHEBI:57692"/>
    </ligand>
</feature>
<evidence type="ECO:0000256" key="10">
    <source>
        <dbReference type="ARBA" id="ARBA00022827"/>
    </source>
</evidence>
<evidence type="ECO:0000256" key="11">
    <source>
        <dbReference type="ARBA" id="ARBA00022842"/>
    </source>
</evidence>
<evidence type="ECO:0000256" key="17">
    <source>
        <dbReference type="ARBA" id="ARBA00060485"/>
    </source>
</evidence>